<dbReference type="AlphaFoldDB" id="K1R6A0"/>
<accession>K1R6A0</accession>
<sequence>MKELAAIGLGGINLEKPVGGGLITDVLDKKDMSDSDLKRAMELGKSWFVMVSNSPSTNPIGKYRKCYMSIKKQKTV</sequence>
<proteinExistence type="predicted"/>
<protein>
    <submittedName>
        <fullName evidence="1">Uncharacterized protein</fullName>
    </submittedName>
</protein>
<organism evidence="1">
    <name type="scientific">Magallana gigas</name>
    <name type="common">Pacific oyster</name>
    <name type="synonym">Crassostrea gigas</name>
    <dbReference type="NCBI Taxonomy" id="29159"/>
    <lineage>
        <taxon>Eukaryota</taxon>
        <taxon>Metazoa</taxon>
        <taxon>Spiralia</taxon>
        <taxon>Lophotrochozoa</taxon>
        <taxon>Mollusca</taxon>
        <taxon>Bivalvia</taxon>
        <taxon>Autobranchia</taxon>
        <taxon>Pteriomorphia</taxon>
        <taxon>Ostreida</taxon>
        <taxon>Ostreoidea</taxon>
        <taxon>Ostreidae</taxon>
        <taxon>Magallana</taxon>
    </lineage>
</organism>
<name>K1R6A0_MAGGI</name>
<dbReference type="InParanoid" id="K1R6A0"/>
<dbReference type="HOGENOM" id="CLU_2656845_0_0_1"/>
<reference evidence="1" key="1">
    <citation type="journal article" date="2012" name="Nature">
        <title>The oyster genome reveals stress adaptation and complexity of shell formation.</title>
        <authorList>
            <person name="Zhang G."/>
            <person name="Fang X."/>
            <person name="Guo X."/>
            <person name="Li L."/>
            <person name="Luo R."/>
            <person name="Xu F."/>
            <person name="Yang P."/>
            <person name="Zhang L."/>
            <person name="Wang X."/>
            <person name="Qi H."/>
            <person name="Xiong Z."/>
            <person name="Que H."/>
            <person name="Xie Y."/>
            <person name="Holland P.W."/>
            <person name="Paps J."/>
            <person name="Zhu Y."/>
            <person name="Wu F."/>
            <person name="Chen Y."/>
            <person name="Wang J."/>
            <person name="Peng C."/>
            <person name="Meng J."/>
            <person name="Yang L."/>
            <person name="Liu J."/>
            <person name="Wen B."/>
            <person name="Zhang N."/>
            <person name="Huang Z."/>
            <person name="Zhu Q."/>
            <person name="Feng Y."/>
            <person name="Mount A."/>
            <person name="Hedgecock D."/>
            <person name="Xu Z."/>
            <person name="Liu Y."/>
            <person name="Domazet-Loso T."/>
            <person name="Du Y."/>
            <person name="Sun X."/>
            <person name="Zhang S."/>
            <person name="Liu B."/>
            <person name="Cheng P."/>
            <person name="Jiang X."/>
            <person name="Li J."/>
            <person name="Fan D."/>
            <person name="Wang W."/>
            <person name="Fu W."/>
            <person name="Wang T."/>
            <person name="Wang B."/>
            <person name="Zhang J."/>
            <person name="Peng Z."/>
            <person name="Li Y."/>
            <person name="Li N."/>
            <person name="Wang J."/>
            <person name="Chen M."/>
            <person name="He Y."/>
            <person name="Tan F."/>
            <person name="Song X."/>
            <person name="Zheng Q."/>
            <person name="Huang R."/>
            <person name="Yang H."/>
            <person name="Du X."/>
            <person name="Chen L."/>
            <person name="Yang M."/>
            <person name="Gaffney P.M."/>
            <person name="Wang S."/>
            <person name="Luo L."/>
            <person name="She Z."/>
            <person name="Ming Y."/>
            <person name="Huang W."/>
            <person name="Zhang S."/>
            <person name="Huang B."/>
            <person name="Zhang Y."/>
            <person name="Qu T."/>
            <person name="Ni P."/>
            <person name="Miao G."/>
            <person name="Wang J."/>
            <person name="Wang Q."/>
            <person name="Steinberg C.E."/>
            <person name="Wang H."/>
            <person name="Li N."/>
            <person name="Qian L."/>
            <person name="Zhang G."/>
            <person name="Li Y."/>
            <person name="Yang H."/>
            <person name="Liu X."/>
            <person name="Wang J."/>
            <person name="Yin Y."/>
            <person name="Wang J."/>
        </authorList>
    </citation>
    <scope>NUCLEOTIDE SEQUENCE [LARGE SCALE GENOMIC DNA]</scope>
    <source>
        <strain evidence="1">05x7-T-G4-1.051#20</strain>
    </source>
</reference>
<dbReference type="EMBL" id="JH818223">
    <property type="protein sequence ID" value="EKC41313.1"/>
    <property type="molecule type" value="Genomic_DNA"/>
</dbReference>
<evidence type="ECO:0000313" key="1">
    <source>
        <dbReference type="EMBL" id="EKC41313.1"/>
    </source>
</evidence>
<gene>
    <name evidence="1" type="ORF">CGI_10019180</name>
</gene>